<dbReference type="Proteomes" id="UP000074294">
    <property type="component" value="Unassembled WGS sequence"/>
</dbReference>
<name>A0A147JXD1_HADYE</name>
<organism evidence="1 2">
    <name type="scientific">Hadarchaeum yellowstonense</name>
    <dbReference type="NCBI Taxonomy" id="1776334"/>
    <lineage>
        <taxon>Archaea</taxon>
        <taxon>Methanobacteriati</taxon>
        <taxon>Candidatus Hadarchaeota</taxon>
        <taxon>Candidatus Hadarchaeia</taxon>
        <taxon>Candidatus Hadarchaeales</taxon>
        <taxon>Candidatus Hadarchaeaceae</taxon>
        <taxon>Candidatus Hadarchaeum</taxon>
    </lineage>
</organism>
<protein>
    <submittedName>
        <fullName evidence="1">Uncharacterized protein</fullName>
    </submittedName>
</protein>
<sequence length="72" mass="8219">MVGKTKMNLAMLENHKSIGNIFQKLNKKEALRPSPVLKLKSPPRCPVSRRSKICARGKRESLFYPPVLRACR</sequence>
<accession>A0A147JXD1</accession>
<dbReference type="EMBL" id="LQMQ01000028">
    <property type="protein sequence ID" value="KUO41093.1"/>
    <property type="molecule type" value="Genomic_DNA"/>
</dbReference>
<reference evidence="1 2" key="1">
    <citation type="journal article" date="2016" name="Nat. Microbiol.">
        <title>Genomic inference of the metabolism of cosmopolitan subsurface Archaea, Hadesarchaea.</title>
        <authorList>
            <person name="Baker B.J."/>
            <person name="Saw J.H."/>
            <person name="Lind A.E."/>
            <person name="Lazar C.S."/>
            <person name="Hinrichs K.-U."/>
            <person name="Teske A.P."/>
            <person name="Ettema T.J."/>
        </authorList>
    </citation>
    <scope>NUCLEOTIDE SEQUENCE [LARGE SCALE GENOMIC DNA]</scope>
</reference>
<dbReference type="STRING" id="1776334.APZ16_05790"/>
<gene>
    <name evidence="1" type="ORF">APZ16_05790</name>
</gene>
<evidence type="ECO:0000313" key="1">
    <source>
        <dbReference type="EMBL" id="KUO41093.1"/>
    </source>
</evidence>
<dbReference type="AlphaFoldDB" id="A0A147JXD1"/>
<comment type="caution">
    <text evidence="1">The sequence shown here is derived from an EMBL/GenBank/DDBJ whole genome shotgun (WGS) entry which is preliminary data.</text>
</comment>
<evidence type="ECO:0000313" key="2">
    <source>
        <dbReference type="Proteomes" id="UP000074294"/>
    </source>
</evidence>
<proteinExistence type="predicted"/>